<reference evidence="3" key="1">
    <citation type="submission" date="2023-06" db="EMBL/GenBank/DDBJ databases">
        <title>Genome-scale phylogeny and comparative genomics of the fungal order Sordariales.</title>
        <authorList>
            <consortium name="Lawrence Berkeley National Laboratory"/>
            <person name="Hensen N."/>
            <person name="Bonometti L."/>
            <person name="Westerberg I."/>
            <person name="Brannstrom I.O."/>
            <person name="Guillou S."/>
            <person name="Cros-Aarteil S."/>
            <person name="Calhoun S."/>
            <person name="Haridas S."/>
            <person name="Kuo A."/>
            <person name="Mondo S."/>
            <person name="Pangilinan J."/>
            <person name="Riley R."/>
            <person name="Labutti K."/>
            <person name="Andreopoulos B."/>
            <person name="Lipzen A."/>
            <person name="Chen C."/>
            <person name="Yanf M."/>
            <person name="Daum C."/>
            <person name="Ng V."/>
            <person name="Clum A."/>
            <person name="Steindorff A."/>
            <person name="Ohm R."/>
            <person name="Martin F."/>
            <person name="Silar P."/>
            <person name="Natvig D."/>
            <person name="Lalanne C."/>
            <person name="Gautier V."/>
            <person name="Ament-Velasquez S.L."/>
            <person name="Kruys A."/>
            <person name="Hutchinson M.I."/>
            <person name="Powell A.J."/>
            <person name="Barry K."/>
            <person name="Miller A.N."/>
            <person name="Grigoriev I.V."/>
            <person name="Debuchy R."/>
            <person name="Gladieux P."/>
            <person name="Thoren M.H."/>
            <person name="Johannesson H."/>
        </authorList>
    </citation>
    <scope>NUCLEOTIDE SEQUENCE</scope>
    <source>
        <strain evidence="3">PSN4</strain>
    </source>
</reference>
<accession>A0AAJ0BA90</accession>
<feature type="chain" id="PRO_5042563756" description="Proteinase inhibitor, propeptide" evidence="2">
    <location>
        <begin position="20"/>
        <end position="96"/>
    </location>
</feature>
<name>A0AAJ0BA90_9PEZI</name>
<sequence>MRLFSFLIATLTLLGTAVAVDVQKSVIITYPDSTPEWVLDKAKTAIKDSGGVITHEYQLIRGFAAELGEKVLDTVTAWGQEYNARIEENQVLSAFK</sequence>
<gene>
    <name evidence="3" type="ORF">QBC47DRAFT_402756</name>
</gene>
<evidence type="ECO:0000256" key="1">
    <source>
        <dbReference type="ARBA" id="ARBA00038069"/>
    </source>
</evidence>
<dbReference type="GO" id="GO:0004866">
    <property type="term" value="F:endopeptidase inhibitor activity"/>
    <property type="evidence" value="ECO:0007669"/>
    <property type="project" value="TreeGrafter"/>
</dbReference>
<dbReference type="InterPro" id="IPR052471">
    <property type="entry name" value="PBI_I9"/>
</dbReference>
<evidence type="ECO:0008006" key="5">
    <source>
        <dbReference type="Google" id="ProtNLM"/>
    </source>
</evidence>
<dbReference type="Proteomes" id="UP001239445">
    <property type="component" value="Unassembled WGS sequence"/>
</dbReference>
<evidence type="ECO:0000313" key="3">
    <source>
        <dbReference type="EMBL" id="KAK1754337.1"/>
    </source>
</evidence>
<keyword evidence="4" id="KW-1185">Reference proteome</keyword>
<evidence type="ECO:0000256" key="2">
    <source>
        <dbReference type="SAM" id="SignalP"/>
    </source>
</evidence>
<dbReference type="PANTHER" id="PTHR28288:SF1">
    <property type="entry name" value="INHIBITOR I9 DOMAIN-CONTAINING PROTEIN"/>
    <property type="match status" value="1"/>
</dbReference>
<dbReference type="EMBL" id="MU839835">
    <property type="protein sequence ID" value="KAK1754337.1"/>
    <property type="molecule type" value="Genomic_DNA"/>
</dbReference>
<evidence type="ECO:0000313" key="4">
    <source>
        <dbReference type="Proteomes" id="UP001239445"/>
    </source>
</evidence>
<organism evidence="3 4">
    <name type="scientific">Echria macrotheca</name>
    <dbReference type="NCBI Taxonomy" id="438768"/>
    <lineage>
        <taxon>Eukaryota</taxon>
        <taxon>Fungi</taxon>
        <taxon>Dikarya</taxon>
        <taxon>Ascomycota</taxon>
        <taxon>Pezizomycotina</taxon>
        <taxon>Sordariomycetes</taxon>
        <taxon>Sordariomycetidae</taxon>
        <taxon>Sordariales</taxon>
        <taxon>Schizotheciaceae</taxon>
        <taxon>Echria</taxon>
    </lineage>
</organism>
<feature type="signal peptide" evidence="2">
    <location>
        <begin position="1"/>
        <end position="19"/>
    </location>
</feature>
<dbReference type="SUPFAM" id="SSF54897">
    <property type="entry name" value="Protease propeptides/inhibitors"/>
    <property type="match status" value="1"/>
</dbReference>
<dbReference type="InterPro" id="IPR037045">
    <property type="entry name" value="S8pro/Inhibitor_I9_sf"/>
</dbReference>
<proteinExistence type="inferred from homology"/>
<dbReference type="Gene3D" id="3.30.70.80">
    <property type="entry name" value="Peptidase S8 propeptide/proteinase inhibitor I9"/>
    <property type="match status" value="1"/>
</dbReference>
<dbReference type="GO" id="GO:0042144">
    <property type="term" value="P:vacuole fusion, non-autophagic"/>
    <property type="evidence" value="ECO:0007669"/>
    <property type="project" value="TreeGrafter"/>
</dbReference>
<comment type="caution">
    <text evidence="3">The sequence shown here is derived from an EMBL/GenBank/DDBJ whole genome shotgun (WGS) entry which is preliminary data.</text>
</comment>
<protein>
    <recommendedName>
        <fullName evidence="5">Proteinase inhibitor, propeptide</fullName>
    </recommendedName>
</protein>
<dbReference type="AlphaFoldDB" id="A0AAJ0BA90"/>
<comment type="similarity">
    <text evidence="1">Belongs to the protease inhibitor I9 family.</text>
</comment>
<keyword evidence="2" id="KW-0732">Signal</keyword>
<dbReference type="PANTHER" id="PTHR28288">
    <property type="entry name" value="PROTEASE B INHIBITOR 2"/>
    <property type="match status" value="1"/>
</dbReference>